<dbReference type="PROSITE" id="PS50883">
    <property type="entry name" value="EAL"/>
    <property type="match status" value="1"/>
</dbReference>
<dbReference type="KEGG" id="jeo:JMA_14590"/>
<dbReference type="HOGENOM" id="CLU_000445_70_0_9"/>
<evidence type="ECO:0000313" key="3">
    <source>
        <dbReference type="Proteomes" id="UP000031449"/>
    </source>
</evidence>
<accession>A0A0B5AL02</accession>
<dbReference type="SMART" id="SM00052">
    <property type="entry name" value="EAL"/>
    <property type="match status" value="1"/>
</dbReference>
<dbReference type="PANTHER" id="PTHR33121:SF70">
    <property type="entry name" value="SIGNALING PROTEIN YKOW"/>
    <property type="match status" value="1"/>
</dbReference>
<dbReference type="InterPro" id="IPR050706">
    <property type="entry name" value="Cyclic-di-GMP_PDE-like"/>
</dbReference>
<dbReference type="AlphaFoldDB" id="A0A0B5AL02"/>
<name>A0A0B5AL02_9BACL</name>
<dbReference type="BioCyc" id="JESP1508404:G14D9-10714-MONOMER"/>
<feature type="domain" description="EAL" evidence="1">
    <location>
        <begin position="89"/>
        <end position="340"/>
    </location>
</feature>
<evidence type="ECO:0000259" key="1">
    <source>
        <dbReference type="PROSITE" id="PS50883"/>
    </source>
</evidence>
<dbReference type="InterPro" id="IPR035919">
    <property type="entry name" value="EAL_sf"/>
</dbReference>
<dbReference type="SUPFAM" id="SSF141868">
    <property type="entry name" value="EAL domain-like"/>
    <property type="match status" value="1"/>
</dbReference>
<reference evidence="2 3" key="1">
    <citation type="submission" date="2014-08" db="EMBL/GenBank/DDBJ databases">
        <title>Complete genome of a marine bacteria Jeotgalibacillus malaysiensis.</title>
        <authorList>
            <person name="Yaakop A.S."/>
            <person name="Chan K.-G."/>
            <person name="Goh K.M."/>
        </authorList>
    </citation>
    <scope>NUCLEOTIDE SEQUENCE [LARGE SCALE GENOMIC DNA]</scope>
    <source>
        <strain evidence="2 3">D5</strain>
    </source>
</reference>
<dbReference type="EMBL" id="CP009416">
    <property type="protein sequence ID" value="AJD90776.1"/>
    <property type="molecule type" value="Genomic_DNA"/>
</dbReference>
<sequence>MVAKCVNCGVSMKFADEGTFHLKNVSENEIKGLSFPVMGLSGTYKAGYESIGQLEEMTNEVVKVSTHIECGISSKNHYAQYMNADLFRRRLENRETVEFIQEGKLISHLQPIVNISSGELYAYESLLRADSTEKKISPYELFQVANQAEMHSLLDQRAREEAIRARKNHIPSGIKSFINFLPSTIYNPEYCLQHTFHVVNKYQVDPADLVFEVVETEKIQDVEHLKKVFKTYKREGMKVALDDVGAGFSTIDMLKMLEPNYVKIDRSFVDRCDEDIQKQEFLSEVNRISKELGIIVLAEGLERVEELKVCKEIGIDLCQGYLIGKPEPTATTPIINTSVAS</sequence>
<dbReference type="CDD" id="cd01948">
    <property type="entry name" value="EAL"/>
    <property type="match status" value="1"/>
</dbReference>
<dbReference type="PANTHER" id="PTHR33121">
    <property type="entry name" value="CYCLIC DI-GMP PHOSPHODIESTERASE PDEF"/>
    <property type="match status" value="1"/>
</dbReference>
<keyword evidence="3" id="KW-1185">Reference proteome</keyword>
<gene>
    <name evidence="2" type="ORF">JMA_14590</name>
</gene>
<dbReference type="InterPro" id="IPR001633">
    <property type="entry name" value="EAL_dom"/>
</dbReference>
<evidence type="ECO:0000313" key="2">
    <source>
        <dbReference type="EMBL" id="AJD90776.1"/>
    </source>
</evidence>
<dbReference type="Gene3D" id="3.20.20.450">
    <property type="entry name" value="EAL domain"/>
    <property type="match status" value="1"/>
</dbReference>
<dbReference type="GO" id="GO:0071111">
    <property type="term" value="F:cyclic-guanylate-specific phosphodiesterase activity"/>
    <property type="evidence" value="ECO:0007669"/>
    <property type="project" value="InterPro"/>
</dbReference>
<dbReference type="STRING" id="1508404.JMA_14590"/>
<dbReference type="Proteomes" id="UP000031449">
    <property type="component" value="Chromosome"/>
</dbReference>
<dbReference type="Pfam" id="PF00563">
    <property type="entry name" value="EAL"/>
    <property type="match status" value="1"/>
</dbReference>
<organism evidence="2 3">
    <name type="scientific">Jeotgalibacillus malaysiensis</name>
    <dbReference type="NCBI Taxonomy" id="1508404"/>
    <lineage>
        <taxon>Bacteria</taxon>
        <taxon>Bacillati</taxon>
        <taxon>Bacillota</taxon>
        <taxon>Bacilli</taxon>
        <taxon>Bacillales</taxon>
        <taxon>Caryophanaceae</taxon>
        <taxon>Jeotgalibacillus</taxon>
    </lineage>
</organism>
<protein>
    <submittedName>
        <fullName evidence="2">Signal peptide protein</fullName>
    </submittedName>
</protein>
<proteinExistence type="predicted"/>
<dbReference type="OrthoDB" id="581425at2"/>